<keyword evidence="3" id="KW-1185">Reference proteome</keyword>
<organism evidence="2 3">
    <name type="scientific">Exocentrus adspersus</name>
    <dbReference type="NCBI Taxonomy" id="1586481"/>
    <lineage>
        <taxon>Eukaryota</taxon>
        <taxon>Metazoa</taxon>
        <taxon>Ecdysozoa</taxon>
        <taxon>Arthropoda</taxon>
        <taxon>Hexapoda</taxon>
        <taxon>Insecta</taxon>
        <taxon>Pterygota</taxon>
        <taxon>Neoptera</taxon>
        <taxon>Endopterygota</taxon>
        <taxon>Coleoptera</taxon>
        <taxon>Polyphaga</taxon>
        <taxon>Cucujiformia</taxon>
        <taxon>Chrysomeloidea</taxon>
        <taxon>Cerambycidae</taxon>
        <taxon>Lamiinae</taxon>
        <taxon>Acanthocinini</taxon>
        <taxon>Exocentrus</taxon>
    </lineage>
</organism>
<evidence type="ECO:0000256" key="1">
    <source>
        <dbReference type="SAM" id="Coils"/>
    </source>
</evidence>
<dbReference type="Proteomes" id="UP001159042">
    <property type="component" value="Unassembled WGS sequence"/>
</dbReference>
<comment type="caution">
    <text evidence="2">The sequence shown here is derived from an EMBL/GenBank/DDBJ whole genome shotgun (WGS) entry which is preliminary data.</text>
</comment>
<proteinExistence type="predicted"/>
<gene>
    <name evidence="2" type="ORF">NQ315_016298</name>
</gene>
<feature type="coiled-coil region" evidence="1">
    <location>
        <begin position="7"/>
        <end position="34"/>
    </location>
</feature>
<dbReference type="EMBL" id="JANEYG010000044">
    <property type="protein sequence ID" value="KAJ8916159.1"/>
    <property type="molecule type" value="Genomic_DNA"/>
</dbReference>
<sequence>MDMCSKRSILNRQYKKVQQEILQLNLKLQQKSKEFVNKIKTMDNELKKLYSQFDGGTLMTILSELNSKLLAAEDEETVLQRSYQELENTPVDLSGYEKLKAIEAVISEKFQERTFEEIEQILANKRKNIQFLVGEYNKFLDKLNLYCN</sequence>
<protein>
    <submittedName>
        <fullName evidence="2">Uncharacterized protein</fullName>
    </submittedName>
</protein>
<evidence type="ECO:0000313" key="2">
    <source>
        <dbReference type="EMBL" id="KAJ8916159.1"/>
    </source>
</evidence>
<evidence type="ECO:0000313" key="3">
    <source>
        <dbReference type="Proteomes" id="UP001159042"/>
    </source>
</evidence>
<dbReference type="AlphaFoldDB" id="A0AAV8VPU2"/>
<accession>A0AAV8VPU2</accession>
<keyword evidence="1" id="KW-0175">Coiled coil</keyword>
<name>A0AAV8VPU2_9CUCU</name>
<reference evidence="2 3" key="1">
    <citation type="journal article" date="2023" name="Insect Mol. Biol.">
        <title>Genome sequencing provides insights into the evolution of gene families encoding plant cell wall-degrading enzymes in longhorned beetles.</title>
        <authorList>
            <person name="Shin N.R."/>
            <person name="Okamura Y."/>
            <person name="Kirsch R."/>
            <person name="Pauchet Y."/>
        </authorList>
    </citation>
    <scope>NUCLEOTIDE SEQUENCE [LARGE SCALE GENOMIC DNA]</scope>
    <source>
        <strain evidence="2">EAD_L_NR</strain>
    </source>
</reference>